<gene>
    <name evidence="4" type="ORF">PPYR1160_LOCUS12365</name>
</gene>
<evidence type="ECO:0000259" key="3">
    <source>
        <dbReference type="Pfam" id="PF13676"/>
    </source>
</evidence>
<protein>
    <recommendedName>
        <fullName evidence="3">TIR domain-containing protein</fullName>
    </recommendedName>
</protein>
<keyword evidence="1" id="KW-0175">Coiled coil</keyword>
<dbReference type="GO" id="GO:0007165">
    <property type="term" value="P:signal transduction"/>
    <property type="evidence" value="ECO:0007669"/>
    <property type="project" value="InterPro"/>
</dbReference>
<accession>A0A7R9YFF0</accession>
<name>A0A7R9YFF0_9STRA</name>
<reference evidence="4" key="1">
    <citation type="submission" date="2021-01" db="EMBL/GenBank/DDBJ databases">
        <authorList>
            <person name="Corre E."/>
            <person name="Pelletier E."/>
            <person name="Niang G."/>
            <person name="Scheremetjew M."/>
            <person name="Finn R."/>
            <person name="Kale V."/>
            <person name="Holt S."/>
            <person name="Cochrane G."/>
            <person name="Meng A."/>
            <person name="Brown T."/>
            <person name="Cohen L."/>
        </authorList>
    </citation>
    <scope>NUCLEOTIDE SEQUENCE</scope>
    <source>
        <strain evidence="4">CCMP2078</strain>
    </source>
</reference>
<feature type="coiled-coil region" evidence="1">
    <location>
        <begin position="278"/>
        <end position="309"/>
    </location>
</feature>
<feature type="domain" description="TIR" evidence="3">
    <location>
        <begin position="363"/>
        <end position="462"/>
    </location>
</feature>
<proteinExistence type="predicted"/>
<dbReference type="AlphaFoldDB" id="A0A7R9YFF0"/>
<dbReference type="InterPro" id="IPR035897">
    <property type="entry name" value="Toll_tir_struct_dom_sf"/>
</dbReference>
<evidence type="ECO:0000256" key="2">
    <source>
        <dbReference type="SAM" id="MobiDB-lite"/>
    </source>
</evidence>
<dbReference type="SUPFAM" id="SSF52200">
    <property type="entry name" value="Toll/Interleukin receptor TIR domain"/>
    <property type="match status" value="1"/>
</dbReference>
<sequence>MSDADHAQALSDADAEAKAEADAGASTEDETEARAWIQSQSDSAVVIAYQLPKEHVGLQLVLQSGLVEQCRRLDDISEERFRLNRVAFGAPRRTAAEEFERMREFRRLDAESEELRSYTKAAYGAHDESVGFGTLYYAGPVQPGGLPRRVVGCWKAKAQPCAAGRAHGELHVQRVPQNEQIILILFYGVTKQEDSGRWHMAPIRSFRLEVRTNIARWARTLEAHGLSSMIQPFQSYRITAFSDWAEFLDDEELQQHVKIDPGSLDKLGKLLAGEGFLTESEKKRLEAEQEELEAKIDEIEVALTESTADFFVGQLVKGTVLGREENGVVLACEEENVVVRWGDGEQGAPMPRAEVTPAQWHLFLSHAQVDAADQVAQLRLLLRDVGVEAWLDMDALEITENTMCRGIMESNFFCLYLTEHYFERWFCRMEACFARRKGKQLLVVFEADPRHGGDPDYVRLVDRATAKYRGFRDWILSTEAIPMARRRFQRKAMISEILRRIGVEEPHEMTKIEKELHDEVTILRHEVSTLWTTIDVLQSRLSELEVSSP</sequence>
<dbReference type="Gene3D" id="3.40.50.10140">
    <property type="entry name" value="Toll/interleukin-1 receptor homology (TIR) domain"/>
    <property type="match status" value="1"/>
</dbReference>
<evidence type="ECO:0000313" key="4">
    <source>
        <dbReference type="EMBL" id="CAD8262863.1"/>
    </source>
</evidence>
<dbReference type="InterPro" id="IPR000157">
    <property type="entry name" value="TIR_dom"/>
</dbReference>
<evidence type="ECO:0000256" key="1">
    <source>
        <dbReference type="SAM" id="Coils"/>
    </source>
</evidence>
<organism evidence="4">
    <name type="scientific">Pinguiococcus pyrenoidosus</name>
    <dbReference type="NCBI Taxonomy" id="172671"/>
    <lineage>
        <taxon>Eukaryota</taxon>
        <taxon>Sar</taxon>
        <taxon>Stramenopiles</taxon>
        <taxon>Ochrophyta</taxon>
        <taxon>Pinguiophyceae</taxon>
        <taxon>Pinguiochrysidales</taxon>
        <taxon>Pinguiochrysidaceae</taxon>
        <taxon>Pinguiococcus</taxon>
    </lineage>
</organism>
<dbReference type="EMBL" id="HBEA01016206">
    <property type="protein sequence ID" value="CAD8262863.1"/>
    <property type="molecule type" value="Transcribed_RNA"/>
</dbReference>
<feature type="region of interest" description="Disordered" evidence="2">
    <location>
        <begin position="1"/>
        <end position="34"/>
    </location>
</feature>
<dbReference type="Pfam" id="PF13676">
    <property type="entry name" value="TIR_2"/>
    <property type="match status" value="1"/>
</dbReference>